<comment type="function">
    <text evidence="7">One of the primary rRNA binding proteins, it binds directly near the 3'-end of the 23S rRNA, where it nucleates assembly of the 50S subunit.</text>
</comment>
<feature type="region of interest" description="Disordered" evidence="8">
    <location>
        <begin position="136"/>
        <end position="160"/>
    </location>
</feature>
<dbReference type="EMBL" id="MNUY01000039">
    <property type="protein sequence ID" value="OIO14307.1"/>
    <property type="molecule type" value="Genomic_DNA"/>
</dbReference>
<comment type="subunit">
    <text evidence="7">Part of the 50S ribosomal subunit. Forms a cluster with proteins L14 and L19.</text>
</comment>
<keyword evidence="4 7" id="KW-0689">Ribosomal protein</keyword>
<dbReference type="STRING" id="1805209.AUJ73_02425"/>
<comment type="similarity">
    <text evidence="1 7">Belongs to the universal ribosomal protein uL3 family.</text>
</comment>
<name>A0A1J4TTF0_9BACT</name>
<dbReference type="Gene3D" id="2.40.30.10">
    <property type="entry name" value="Translation factors"/>
    <property type="match status" value="1"/>
</dbReference>
<gene>
    <name evidence="7" type="primary">rplC</name>
    <name evidence="9" type="ORF">AUJ73_02425</name>
</gene>
<evidence type="ECO:0000256" key="7">
    <source>
        <dbReference type="HAMAP-Rule" id="MF_01325"/>
    </source>
</evidence>
<dbReference type="Pfam" id="PF00297">
    <property type="entry name" value="Ribosomal_L3"/>
    <property type="match status" value="1"/>
</dbReference>
<protein>
    <recommendedName>
        <fullName evidence="6 7">Large ribosomal subunit protein uL3</fullName>
    </recommendedName>
</protein>
<proteinExistence type="inferred from homology"/>
<accession>A0A1J4TTF0</accession>
<dbReference type="Proteomes" id="UP000183120">
    <property type="component" value="Unassembled WGS sequence"/>
</dbReference>
<dbReference type="AlphaFoldDB" id="A0A1J4TTF0"/>
<organism evidence="9 10">
    <name type="scientific">Candidatus Gottesmanbacteria bacterium CG1_02_37_22</name>
    <dbReference type="NCBI Taxonomy" id="1805209"/>
    <lineage>
        <taxon>Bacteria</taxon>
        <taxon>Candidatus Gottesmaniibacteriota</taxon>
    </lineage>
</organism>
<evidence type="ECO:0000256" key="3">
    <source>
        <dbReference type="ARBA" id="ARBA00022884"/>
    </source>
</evidence>
<dbReference type="GO" id="GO:0003735">
    <property type="term" value="F:structural constituent of ribosome"/>
    <property type="evidence" value="ECO:0007669"/>
    <property type="project" value="UniProtKB-UniRule"/>
</dbReference>
<dbReference type="NCBIfam" id="TIGR03625">
    <property type="entry name" value="L3_bact"/>
    <property type="match status" value="1"/>
</dbReference>
<dbReference type="Gene3D" id="3.30.160.810">
    <property type="match status" value="1"/>
</dbReference>
<evidence type="ECO:0000256" key="5">
    <source>
        <dbReference type="ARBA" id="ARBA00023274"/>
    </source>
</evidence>
<dbReference type="PANTHER" id="PTHR11229:SF16">
    <property type="entry name" value="LARGE RIBOSOMAL SUBUNIT PROTEIN UL3C"/>
    <property type="match status" value="1"/>
</dbReference>
<dbReference type="GO" id="GO:0022625">
    <property type="term" value="C:cytosolic large ribosomal subunit"/>
    <property type="evidence" value="ECO:0007669"/>
    <property type="project" value="TreeGrafter"/>
</dbReference>
<dbReference type="GO" id="GO:0019843">
    <property type="term" value="F:rRNA binding"/>
    <property type="evidence" value="ECO:0007669"/>
    <property type="project" value="UniProtKB-UniRule"/>
</dbReference>
<keyword evidence="5 7" id="KW-0687">Ribonucleoprotein</keyword>
<evidence type="ECO:0000256" key="1">
    <source>
        <dbReference type="ARBA" id="ARBA00006540"/>
    </source>
</evidence>
<dbReference type="FunFam" id="2.40.30.10:FF:000004">
    <property type="entry name" value="50S ribosomal protein L3"/>
    <property type="match status" value="1"/>
</dbReference>
<dbReference type="InterPro" id="IPR000597">
    <property type="entry name" value="Ribosomal_uL3"/>
</dbReference>
<evidence type="ECO:0000256" key="4">
    <source>
        <dbReference type="ARBA" id="ARBA00022980"/>
    </source>
</evidence>
<sequence>MIKAILGTKISQSQGFTSDGERIPITRIMVGPCWVIDIKRKEKAGYDAICLGLGEKRINLVNKPIMGILKKAGLEKNPPRFFREIRVRDNNVFEEGKYKVGEKLKVTDIFSVGDDVVVTGTSKGKGFQGVVKRHHFRGGPRTHGQSDRERAPGSIGQTTTPGRVYKGKRMAGRMGGNKITVKGLKVVSMDTENNIMTLRGLVPGYRNSLLIIKER</sequence>
<keyword evidence="3 7" id="KW-0694">RNA-binding</keyword>
<evidence type="ECO:0000256" key="8">
    <source>
        <dbReference type="SAM" id="MobiDB-lite"/>
    </source>
</evidence>
<evidence type="ECO:0000256" key="6">
    <source>
        <dbReference type="ARBA" id="ARBA00035243"/>
    </source>
</evidence>
<evidence type="ECO:0000256" key="2">
    <source>
        <dbReference type="ARBA" id="ARBA00022730"/>
    </source>
</evidence>
<dbReference type="HAMAP" id="MF_01325_B">
    <property type="entry name" value="Ribosomal_uL3_B"/>
    <property type="match status" value="1"/>
</dbReference>
<evidence type="ECO:0000313" key="10">
    <source>
        <dbReference type="Proteomes" id="UP000183120"/>
    </source>
</evidence>
<dbReference type="GO" id="GO:0006412">
    <property type="term" value="P:translation"/>
    <property type="evidence" value="ECO:0007669"/>
    <property type="project" value="UniProtKB-UniRule"/>
</dbReference>
<keyword evidence="2 7" id="KW-0699">rRNA-binding</keyword>
<evidence type="ECO:0000313" key="9">
    <source>
        <dbReference type="EMBL" id="OIO14307.1"/>
    </source>
</evidence>
<reference evidence="9 10" key="1">
    <citation type="journal article" date="2016" name="Environ. Microbiol.">
        <title>Genomic resolution of a cold subsurface aquifer community provides metabolic insights for novel microbes adapted to high CO concentrations.</title>
        <authorList>
            <person name="Probst A.J."/>
            <person name="Castelle C.J."/>
            <person name="Singh A."/>
            <person name="Brown C.T."/>
            <person name="Anantharaman K."/>
            <person name="Sharon I."/>
            <person name="Hug L.A."/>
            <person name="Burstein D."/>
            <person name="Emerson J.B."/>
            <person name="Thomas B.C."/>
            <person name="Banfield J.F."/>
        </authorList>
    </citation>
    <scope>NUCLEOTIDE SEQUENCE [LARGE SCALE GENOMIC DNA]</scope>
    <source>
        <strain evidence="9">CG1_02_37_22</strain>
    </source>
</reference>
<dbReference type="SUPFAM" id="SSF50447">
    <property type="entry name" value="Translation proteins"/>
    <property type="match status" value="1"/>
</dbReference>
<dbReference type="InterPro" id="IPR019927">
    <property type="entry name" value="Ribosomal_uL3_bac/org-type"/>
</dbReference>
<comment type="caution">
    <text evidence="9">The sequence shown here is derived from an EMBL/GenBank/DDBJ whole genome shotgun (WGS) entry which is preliminary data.</text>
</comment>
<dbReference type="InterPro" id="IPR009000">
    <property type="entry name" value="Transl_B-barrel_sf"/>
</dbReference>
<dbReference type="PANTHER" id="PTHR11229">
    <property type="entry name" value="50S RIBOSOMAL PROTEIN L3"/>
    <property type="match status" value="1"/>
</dbReference>